<dbReference type="GO" id="GO:0006744">
    <property type="term" value="P:ubiquinone biosynthetic process"/>
    <property type="evidence" value="ECO:0007669"/>
    <property type="project" value="UniProtKB-UniRule"/>
</dbReference>
<comment type="similarity">
    <text evidence="3 11">Belongs to the UbiA prenyltransferase family.</text>
</comment>
<dbReference type="InterPro" id="IPR039653">
    <property type="entry name" value="Prenyltransferase"/>
</dbReference>
<dbReference type="AlphaFoldDB" id="A0A8B6X869"/>
<reference evidence="14" key="1">
    <citation type="journal article" date="2000" name="J. Bacteriol.">
        <title>Phenotypes of fission yeast defective in ubiquinone production due to disruption of the gene for p-hydroxybenzoate polyprenyl diphosphate transferase.</title>
        <authorList>
            <person name="Uchida N."/>
            <person name="Suzuki K."/>
            <person name="Saiki R."/>
            <person name="Kainou T."/>
            <person name="Tanaka K."/>
            <person name="Matsuda H."/>
            <person name="Kawamukai M."/>
        </authorList>
    </citation>
    <scope>NUCLEOTIDE SEQUENCE</scope>
</reference>
<dbReference type="GO" id="GO:0008412">
    <property type="term" value="F:4-hydroxybenzoate polyprenyltransferase activity"/>
    <property type="evidence" value="ECO:0007669"/>
    <property type="project" value="UniProtKB-UniRule"/>
</dbReference>
<evidence type="ECO:0000313" key="14">
    <source>
        <dbReference type="RefSeq" id="WP_051378006.1"/>
    </source>
</evidence>
<dbReference type="UniPathway" id="UPA00232"/>
<comment type="pathway">
    <text evidence="11">Cofactor biosynthesis; ubiquinone biosynthesis.</text>
</comment>
<dbReference type="Gene3D" id="1.10.357.140">
    <property type="entry name" value="UbiA prenyltransferase"/>
    <property type="match status" value="1"/>
</dbReference>
<evidence type="ECO:0000256" key="4">
    <source>
        <dbReference type="ARBA" id="ARBA00022475"/>
    </source>
</evidence>
<reference evidence="14" key="2">
    <citation type="submission" date="2025-08" db="UniProtKB">
        <authorList>
            <consortium name="RefSeq"/>
        </authorList>
    </citation>
    <scope>IDENTIFICATION</scope>
</reference>
<feature type="transmembrane region" description="Helical" evidence="11">
    <location>
        <begin position="154"/>
        <end position="172"/>
    </location>
</feature>
<evidence type="ECO:0000256" key="2">
    <source>
        <dbReference type="ARBA" id="ARBA00004141"/>
    </source>
</evidence>
<dbReference type="NCBIfam" id="TIGR01474">
    <property type="entry name" value="ubiA_proteo"/>
    <property type="match status" value="1"/>
</dbReference>
<evidence type="ECO:0000256" key="7">
    <source>
        <dbReference type="ARBA" id="ARBA00022688"/>
    </source>
</evidence>
<dbReference type="PANTHER" id="PTHR11048:SF28">
    <property type="entry name" value="4-HYDROXYBENZOATE POLYPRENYLTRANSFERASE, MITOCHONDRIAL"/>
    <property type="match status" value="1"/>
</dbReference>
<keyword evidence="11" id="KW-0460">Magnesium</keyword>
<dbReference type="PANTHER" id="PTHR11048">
    <property type="entry name" value="PRENYLTRANSFERASES"/>
    <property type="match status" value="1"/>
</dbReference>
<keyword evidence="4 11" id="KW-1003">Cell membrane</keyword>
<comment type="catalytic activity">
    <reaction evidence="11">
        <text>all-trans-octaprenyl diphosphate + 4-hydroxybenzoate = 4-hydroxy-3-(all-trans-octaprenyl)benzoate + diphosphate</text>
        <dbReference type="Rhea" id="RHEA:27782"/>
        <dbReference type="ChEBI" id="CHEBI:1617"/>
        <dbReference type="ChEBI" id="CHEBI:17879"/>
        <dbReference type="ChEBI" id="CHEBI:33019"/>
        <dbReference type="ChEBI" id="CHEBI:57711"/>
        <dbReference type="EC" id="2.5.1.39"/>
    </reaction>
</comment>
<dbReference type="Gene3D" id="1.20.120.1780">
    <property type="entry name" value="UbiA prenyltransferase"/>
    <property type="match status" value="1"/>
</dbReference>
<keyword evidence="7 11" id="KW-0831">Ubiquinone biosynthesis</keyword>
<evidence type="ECO:0000313" key="13">
    <source>
        <dbReference type="Proteomes" id="UP000675920"/>
    </source>
</evidence>
<keyword evidence="13" id="KW-1185">Reference proteome</keyword>
<dbReference type="HAMAP" id="MF_01635">
    <property type="entry name" value="UbiA"/>
    <property type="match status" value="1"/>
</dbReference>
<dbReference type="InterPro" id="IPR044878">
    <property type="entry name" value="UbiA_sf"/>
</dbReference>
<feature type="transmembrane region" description="Helical" evidence="11">
    <location>
        <begin position="249"/>
        <end position="267"/>
    </location>
</feature>
<dbReference type="RefSeq" id="WP_051378006.1">
    <property type="nucleotide sequence ID" value="NZ_AXWS01000007.1"/>
</dbReference>
<dbReference type="EC" id="2.5.1.39" evidence="11 12"/>
<feature type="transmembrane region" description="Helical" evidence="11">
    <location>
        <begin position="101"/>
        <end position="122"/>
    </location>
</feature>
<feature type="transmembrane region" description="Helical" evidence="11">
    <location>
        <begin position="56"/>
        <end position="80"/>
    </location>
</feature>
<feature type="transmembrane region" description="Helical" evidence="11">
    <location>
        <begin position="178"/>
        <end position="200"/>
    </location>
</feature>
<gene>
    <name evidence="11 14" type="primary">ubiA</name>
</gene>
<keyword evidence="6 11" id="KW-0808">Transferase</keyword>
<dbReference type="Pfam" id="PF01040">
    <property type="entry name" value="UbiA"/>
    <property type="match status" value="1"/>
</dbReference>
<dbReference type="CDD" id="cd13959">
    <property type="entry name" value="PT_UbiA_COQ2"/>
    <property type="match status" value="1"/>
</dbReference>
<evidence type="ECO:0000256" key="6">
    <source>
        <dbReference type="ARBA" id="ARBA00022679"/>
    </source>
</evidence>
<name>A0A8B6X869_9BURK</name>
<sequence length="300" mass="32915">MTPAHATPPVRPPLPITERLRLYGQLIRFDKPVGTLLLLWPTLTALWIAADGVPSWHIVLIFSLGTFLMRSAGCAINDWADRHVDLHVERTRHRPITSGRISGAEALWVAAVLAIVAGLLILPLNLLTWAYAVLAVGVAASYPFFKRFFPVPQAWLGIAFSFGIPMGFAAVQNDVPPMAWLLLAANLLWVIAYDTEYALVDMPDDLKIGIRTSAITFGRHVIGIVMACHAGHLALMAVAGALAGFGWPWWVAMVGAAVLALRDWTLIRHKDRADCFRAFRENHRLGALLWIGAIAATALR</sequence>
<keyword evidence="10 11" id="KW-0472">Membrane</keyword>
<evidence type="ECO:0000256" key="1">
    <source>
        <dbReference type="ARBA" id="ARBA00001946"/>
    </source>
</evidence>
<dbReference type="GO" id="GO:0005886">
    <property type="term" value="C:plasma membrane"/>
    <property type="evidence" value="ECO:0007669"/>
    <property type="project" value="UniProtKB-SubCell"/>
</dbReference>
<evidence type="ECO:0000256" key="12">
    <source>
        <dbReference type="NCBIfam" id="TIGR01474"/>
    </source>
</evidence>
<proteinExistence type="inferred from homology"/>
<dbReference type="InterPro" id="IPR006370">
    <property type="entry name" value="HB_polyprenyltransferase-like"/>
</dbReference>
<evidence type="ECO:0000256" key="10">
    <source>
        <dbReference type="ARBA" id="ARBA00023136"/>
    </source>
</evidence>
<accession>A0A8B6X869</accession>
<evidence type="ECO:0000256" key="8">
    <source>
        <dbReference type="ARBA" id="ARBA00022692"/>
    </source>
</evidence>
<dbReference type="OrthoDB" id="9782418at2"/>
<keyword evidence="8 11" id="KW-0812">Transmembrane</keyword>
<protein>
    <recommendedName>
        <fullName evidence="11 12">4-hydroxybenzoate octaprenyltransferase</fullName>
        <ecNumber evidence="11 12">2.5.1.39</ecNumber>
    </recommendedName>
    <alternativeName>
        <fullName evidence="11">4-HB polyprenyltransferase</fullName>
    </alternativeName>
</protein>
<keyword evidence="5 11" id="KW-0997">Cell inner membrane</keyword>
<comment type="function">
    <text evidence="11">Catalyzes the prenylation of para-hydroxybenzoate (PHB) with an all-trans polyprenyl group. Mediates the second step in the final reaction sequence of ubiquinone-8 (UQ-8) biosynthesis, which is the condensation of the polyisoprenoid side chain with PHB, generating the first membrane-bound Q intermediate 3-octaprenyl-4-hydroxybenzoate.</text>
</comment>
<dbReference type="Proteomes" id="UP000675920">
    <property type="component" value="Unplaced"/>
</dbReference>
<evidence type="ECO:0000256" key="5">
    <source>
        <dbReference type="ARBA" id="ARBA00022519"/>
    </source>
</evidence>
<dbReference type="FunFam" id="1.10.357.140:FF:000008">
    <property type="entry name" value="4-hydroxybenzoate octaprenyltransferase"/>
    <property type="match status" value="1"/>
</dbReference>
<evidence type="ECO:0000256" key="11">
    <source>
        <dbReference type="HAMAP-Rule" id="MF_01635"/>
    </source>
</evidence>
<dbReference type="InterPro" id="IPR000537">
    <property type="entry name" value="UbiA_prenyltransferase"/>
</dbReference>
<organism evidence="13 14">
    <name type="scientific">Derxia gummosa DSM 723</name>
    <dbReference type="NCBI Taxonomy" id="1121388"/>
    <lineage>
        <taxon>Bacteria</taxon>
        <taxon>Pseudomonadati</taxon>
        <taxon>Pseudomonadota</taxon>
        <taxon>Betaproteobacteria</taxon>
        <taxon>Burkholderiales</taxon>
        <taxon>Alcaligenaceae</taxon>
        <taxon>Derxia</taxon>
    </lineage>
</organism>
<comment type="cofactor">
    <cofactor evidence="1 11">
        <name>Mg(2+)</name>
        <dbReference type="ChEBI" id="CHEBI:18420"/>
    </cofactor>
</comment>
<dbReference type="FunFam" id="1.20.120.1780:FF:000001">
    <property type="entry name" value="4-hydroxybenzoate octaprenyltransferase"/>
    <property type="match status" value="1"/>
</dbReference>
<evidence type="ECO:0000256" key="9">
    <source>
        <dbReference type="ARBA" id="ARBA00022989"/>
    </source>
</evidence>
<keyword evidence="9 11" id="KW-1133">Transmembrane helix</keyword>
<comment type="subcellular location">
    <subcellularLocation>
        <location evidence="11">Cell inner membrane</location>
        <topology evidence="11">Multi-pass membrane protein</topology>
    </subcellularLocation>
    <subcellularLocation>
        <location evidence="2">Membrane</location>
        <topology evidence="2">Multi-pass membrane protein</topology>
    </subcellularLocation>
</comment>
<evidence type="ECO:0000256" key="3">
    <source>
        <dbReference type="ARBA" id="ARBA00005985"/>
    </source>
</evidence>